<dbReference type="GO" id="GO:0008800">
    <property type="term" value="F:beta-lactamase activity"/>
    <property type="evidence" value="ECO:0007669"/>
    <property type="project" value="InterPro"/>
</dbReference>
<dbReference type="Gene3D" id="3.40.710.10">
    <property type="entry name" value="DD-peptidase/beta-lactamase superfamily"/>
    <property type="match status" value="1"/>
</dbReference>
<dbReference type="InterPro" id="IPR012338">
    <property type="entry name" value="Beta-lactam/transpept-like"/>
</dbReference>
<accession>A0A1X7HY60</accession>
<dbReference type="AlphaFoldDB" id="A0A1X7HY60"/>
<dbReference type="InterPro" id="IPR000871">
    <property type="entry name" value="Beta-lactam_class-A"/>
</dbReference>
<keyword evidence="3" id="KW-1185">Reference proteome</keyword>
<feature type="domain" description="Beta-lactamase class A catalytic" evidence="1">
    <location>
        <begin position="33"/>
        <end position="263"/>
    </location>
</feature>
<dbReference type="GO" id="GO:0046677">
    <property type="term" value="P:response to antibiotic"/>
    <property type="evidence" value="ECO:0007669"/>
    <property type="project" value="InterPro"/>
</dbReference>
<proteinExistence type="predicted"/>
<organism evidence="2 3">
    <name type="scientific">Corynebacterium pollutisoli</name>
    <dbReference type="NCBI Taxonomy" id="1610489"/>
    <lineage>
        <taxon>Bacteria</taxon>
        <taxon>Bacillati</taxon>
        <taxon>Actinomycetota</taxon>
        <taxon>Actinomycetes</taxon>
        <taxon>Mycobacteriales</taxon>
        <taxon>Corynebacteriaceae</taxon>
        <taxon>Corynebacterium</taxon>
    </lineage>
</organism>
<dbReference type="PANTHER" id="PTHR35333:SF3">
    <property type="entry name" value="BETA-LACTAMASE-TYPE TRANSPEPTIDASE FOLD CONTAINING PROTEIN"/>
    <property type="match status" value="1"/>
</dbReference>
<evidence type="ECO:0000313" key="2">
    <source>
        <dbReference type="EMBL" id="SMG06763.1"/>
    </source>
</evidence>
<sequence length="294" mass="30914">MTRSLRARIGTELVAAGCDGWCWAHPVGEEAAGVGVGADSQTSISSMYKVHLLAAFCLAVDRGLLNPLDAVTLSADDGPVGTPGVGLFADPVTMSLRDLVRQMVVLSDSIAARVLQRRLPPGLVGEVVSLANLEDTTIVAPGTTESELPALPEDGSAASEAIRLLASYPRVRQDPAAYRSVSTPRQLCRLLDWIWTGPDLTGVSRAFTRTVLGQQVWGHRIPSGFPAGGVRFHGKTGTIGPVRGEVSVVAVDEEAPIVVAVITRSARSGPNLAAADAAIGRIARLLVDELRMSR</sequence>
<dbReference type="InterPro" id="IPR045155">
    <property type="entry name" value="Beta-lactam_cat"/>
</dbReference>
<dbReference type="Pfam" id="PF13354">
    <property type="entry name" value="Beta-lactamase2"/>
    <property type="match status" value="1"/>
</dbReference>
<gene>
    <name evidence="2" type="ORF">SAMN06295981_0192</name>
</gene>
<dbReference type="EMBL" id="FXAR01000001">
    <property type="protein sequence ID" value="SMG06763.1"/>
    <property type="molecule type" value="Genomic_DNA"/>
</dbReference>
<dbReference type="PANTHER" id="PTHR35333">
    <property type="entry name" value="BETA-LACTAMASE"/>
    <property type="match status" value="1"/>
</dbReference>
<name>A0A1X7HY60_9CORY</name>
<dbReference type="SUPFAM" id="SSF56601">
    <property type="entry name" value="beta-lactamase/transpeptidase-like"/>
    <property type="match status" value="1"/>
</dbReference>
<dbReference type="RefSeq" id="WP_085548381.1">
    <property type="nucleotide sequence ID" value="NZ_FXAR01000001.1"/>
</dbReference>
<dbReference type="STRING" id="1610489.SAMN06295981_0192"/>
<reference evidence="3" key="1">
    <citation type="submission" date="2017-04" db="EMBL/GenBank/DDBJ databases">
        <authorList>
            <person name="Varghese N."/>
            <person name="Submissions S."/>
        </authorList>
    </citation>
    <scope>NUCLEOTIDE SEQUENCE [LARGE SCALE GENOMIC DNA]</scope>
    <source>
        <strain evidence="3">VDS</strain>
    </source>
</reference>
<evidence type="ECO:0000259" key="1">
    <source>
        <dbReference type="Pfam" id="PF13354"/>
    </source>
</evidence>
<dbReference type="Proteomes" id="UP000193309">
    <property type="component" value="Unassembled WGS sequence"/>
</dbReference>
<evidence type="ECO:0000313" key="3">
    <source>
        <dbReference type="Proteomes" id="UP000193309"/>
    </source>
</evidence>
<protein>
    <submittedName>
        <fullName evidence="2">Beta-lactamase class A</fullName>
    </submittedName>
</protein>
<dbReference type="OrthoDB" id="33989at2"/>
<dbReference type="GO" id="GO:0030655">
    <property type="term" value="P:beta-lactam antibiotic catabolic process"/>
    <property type="evidence" value="ECO:0007669"/>
    <property type="project" value="InterPro"/>
</dbReference>